<evidence type="ECO:0000313" key="1">
    <source>
        <dbReference type="EMBL" id="MFD2967199.1"/>
    </source>
</evidence>
<protein>
    <submittedName>
        <fullName evidence="1">Uncharacterized protein</fullName>
    </submittedName>
</protein>
<reference evidence="2" key="1">
    <citation type="journal article" date="2019" name="Int. J. Syst. Evol. Microbiol.">
        <title>The Global Catalogue of Microorganisms (GCM) 10K type strain sequencing project: providing services to taxonomists for standard genome sequencing and annotation.</title>
        <authorList>
            <consortium name="The Broad Institute Genomics Platform"/>
            <consortium name="The Broad Institute Genome Sequencing Center for Infectious Disease"/>
            <person name="Wu L."/>
            <person name="Ma J."/>
        </authorList>
    </citation>
    <scope>NUCLEOTIDE SEQUENCE [LARGE SCALE GENOMIC DNA]</scope>
    <source>
        <strain evidence="2">KCTC 22814</strain>
    </source>
</reference>
<name>A0ABW6BGI3_9SPHI</name>
<dbReference type="RefSeq" id="WP_320185112.1">
    <property type="nucleotide sequence ID" value="NZ_CP138332.1"/>
</dbReference>
<dbReference type="Proteomes" id="UP001597525">
    <property type="component" value="Unassembled WGS sequence"/>
</dbReference>
<keyword evidence="2" id="KW-1185">Reference proteome</keyword>
<accession>A0ABW6BGI3</accession>
<gene>
    <name evidence="1" type="ORF">ACFS7Y_07365</name>
</gene>
<sequence>MLGEVVSFLFLLFIFSTAHSTVLAQLSSITRELGEAGVQLHDVVHFSATSKLDISRKGSLPTYTFLNDDTSEVWHLKVSRHPISQNTGSKETTSTQLTAKSHRKPAKELLTNKELKQLGGSLGVLVHLPNLDAFDPIVYEDKTYSPIASLTLSGSKAIVNLTIYDMEIQKNISRKSWISKIKKFMTID</sequence>
<dbReference type="EMBL" id="JBHUPB010000005">
    <property type="protein sequence ID" value="MFD2967199.1"/>
    <property type="molecule type" value="Genomic_DNA"/>
</dbReference>
<organism evidence="1 2">
    <name type="scientific">Sphingobacterium bambusae</name>
    <dbReference type="NCBI Taxonomy" id="662858"/>
    <lineage>
        <taxon>Bacteria</taxon>
        <taxon>Pseudomonadati</taxon>
        <taxon>Bacteroidota</taxon>
        <taxon>Sphingobacteriia</taxon>
        <taxon>Sphingobacteriales</taxon>
        <taxon>Sphingobacteriaceae</taxon>
        <taxon>Sphingobacterium</taxon>
    </lineage>
</organism>
<evidence type="ECO:0000313" key="2">
    <source>
        <dbReference type="Proteomes" id="UP001597525"/>
    </source>
</evidence>
<comment type="caution">
    <text evidence="1">The sequence shown here is derived from an EMBL/GenBank/DDBJ whole genome shotgun (WGS) entry which is preliminary data.</text>
</comment>
<proteinExistence type="predicted"/>